<keyword evidence="8" id="KW-1185">Reference proteome</keyword>
<protein>
    <submittedName>
        <fullName evidence="7">UV-endonuclease UvdE-domain-containing protein</fullName>
    </submittedName>
</protein>
<keyword evidence="4" id="KW-0228">DNA excision</keyword>
<keyword evidence="3" id="KW-0227">DNA damage</keyword>
<accession>A0ABQ7H976</accession>
<keyword evidence="2" id="KW-0255">Endonuclease</keyword>
<keyword evidence="5" id="KW-0378">Hydrolase</keyword>
<name>A0ABQ7H976_DUNSA</name>
<dbReference type="Gene3D" id="3.20.20.150">
    <property type="entry name" value="Divalent-metal-dependent TIM barrel enzymes"/>
    <property type="match status" value="1"/>
</dbReference>
<comment type="caution">
    <text evidence="7">The sequence shown here is derived from an EMBL/GenBank/DDBJ whole genome shotgun (WGS) entry which is preliminary data.</text>
</comment>
<dbReference type="SUPFAM" id="SSF51658">
    <property type="entry name" value="Xylose isomerase-like"/>
    <property type="match status" value="1"/>
</dbReference>
<dbReference type="NCBIfam" id="TIGR00629">
    <property type="entry name" value="uvde"/>
    <property type="match status" value="1"/>
</dbReference>
<organism evidence="7 8">
    <name type="scientific">Dunaliella salina</name>
    <name type="common">Green alga</name>
    <name type="synonym">Protococcus salinus</name>
    <dbReference type="NCBI Taxonomy" id="3046"/>
    <lineage>
        <taxon>Eukaryota</taxon>
        <taxon>Viridiplantae</taxon>
        <taxon>Chlorophyta</taxon>
        <taxon>core chlorophytes</taxon>
        <taxon>Chlorophyceae</taxon>
        <taxon>CS clade</taxon>
        <taxon>Chlamydomonadales</taxon>
        <taxon>Dunaliellaceae</taxon>
        <taxon>Dunaliella</taxon>
    </lineage>
</organism>
<dbReference type="InterPro" id="IPR004601">
    <property type="entry name" value="UvdE"/>
</dbReference>
<evidence type="ECO:0000256" key="1">
    <source>
        <dbReference type="ARBA" id="ARBA00022722"/>
    </source>
</evidence>
<dbReference type="InterPro" id="IPR036237">
    <property type="entry name" value="Xyl_isomerase-like_sf"/>
</dbReference>
<evidence type="ECO:0000313" key="7">
    <source>
        <dbReference type="EMBL" id="KAF5843405.1"/>
    </source>
</evidence>
<evidence type="ECO:0000256" key="3">
    <source>
        <dbReference type="ARBA" id="ARBA00022763"/>
    </source>
</evidence>
<dbReference type="Pfam" id="PF03851">
    <property type="entry name" value="UvdE"/>
    <property type="match status" value="1"/>
</dbReference>
<evidence type="ECO:0000313" key="8">
    <source>
        <dbReference type="Proteomes" id="UP000815325"/>
    </source>
</evidence>
<dbReference type="EMBL" id="MU069443">
    <property type="protein sequence ID" value="KAF5843405.1"/>
    <property type="molecule type" value="Genomic_DNA"/>
</dbReference>
<reference evidence="7" key="1">
    <citation type="submission" date="2017-08" db="EMBL/GenBank/DDBJ databases">
        <authorList>
            <person name="Polle J.E."/>
            <person name="Barry K."/>
            <person name="Cushman J."/>
            <person name="Schmutz J."/>
            <person name="Tran D."/>
            <person name="Hathwaick L.T."/>
            <person name="Yim W.C."/>
            <person name="Jenkins J."/>
            <person name="Mckie-Krisberg Z.M."/>
            <person name="Prochnik S."/>
            <person name="Lindquist E."/>
            <person name="Dockter R.B."/>
            <person name="Adam C."/>
            <person name="Molina H."/>
            <person name="Bunkerborg J."/>
            <person name="Jin E."/>
            <person name="Buchheim M."/>
            <person name="Magnuson J."/>
        </authorList>
    </citation>
    <scope>NUCLEOTIDE SEQUENCE</scope>
    <source>
        <strain evidence="7">CCAP 19/18</strain>
    </source>
</reference>
<sequence length="239" mass="26782">MSKYRAEELPDFPAIHEALFAAGEAARALGQRLTFHPSEFCKIAGAEDRDDWTSQSVRELESHSYVFDLMGYEPSAWNKINIHVGGAYGDKDATLHRFAKVVTERLSKNCKARLTVENDDRAALYSVRDLLRLHDLCGIPIVFDFRHHKFCTGDMSEEEAFLAAIATWPAGVRPVCHWSEARDDRQPTSHSTYVLGPISLHGKEQDVDVMIESKGKELSLLRYREMACRAAAAQAAQGS</sequence>
<keyword evidence="6" id="KW-0234">DNA repair</keyword>
<dbReference type="PANTHER" id="PTHR31290">
    <property type="entry name" value="UV-DAMAGE ENDONUCLEASE"/>
    <property type="match status" value="1"/>
</dbReference>
<evidence type="ECO:0000256" key="4">
    <source>
        <dbReference type="ARBA" id="ARBA00022769"/>
    </source>
</evidence>
<keyword evidence="1" id="KW-0540">Nuclease</keyword>
<dbReference type="Proteomes" id="UP000815325">
    <property type="component" value="Unassembled WGS sequence"/>
</dbReference>
<evidence type="ECO:0000256" key="5">
    <source>
        <dbReference type="ARBA" id="ARBA00022801"/>
    </source>
</evidence>
<proteinExistence type="predicted"/>
<evidence type="ECO:0000256" key="2">
    <source>
        <dbReference type="ARBA" id="ARBA00022759"/>
    </source>
</evidence>
<evidence type="ECO:0000256" key="6">
    <source>
        <dbReference type="ARBA" id="ARBA00023204"/>
    </source>
</evidence>
<dbReference type="PANTHER" id="PTHR31290:SF5">
    <property type="entry name" value="UV-DAMAGE ENDONUCLEASE"/>
    <property type="match status" value="1"/>
</dbReference>
<gene>
    <name evidence="7" type="ORF">DUNSADRAFT_16903</name>
</gene>